<organism evidence="1 2">
    <name type="scientific">Aquisalibacillus elongatus</name>
    <dbReference type="NCBI Taxonomy" id="485577"/>
    <lineage>
        <taxon>Bacteria</taxon>
        <taxon>Bacillati</taxon>
        <taxon>Bacillota</taxon>
        <taxon>Bacilli</taxon>
        <taxon>Bacillales</taxon>
        <taxon>Bacillaceae</taxon>
        <taxon>Aquisalibacillus</taxon>
    </lineage>
</organism>
<accession>A0A3N5C2I5</accession>
<reference evidence="1 2" key="1">
    <citation type="submission" date="2018-11" db="EMBL/GenBank/DDBJ databases">
        <title>Genomic Encyclopedia of Type Strains, Phase IV (KMG-IV): sequencing the most valuable type-strain genomes for metagenomic binning, comparative biology and taxonomic classification.</title>
        <authorList>
            <person name="Goeker M."/>
        </authorList>
    </citation>
    <scope>NUCLEOTIDE SEQUENCE [LARGE SCALE GENOMIC DNA]</scope>
    <source>
        <strain evidence="1 2">DSM 18090</strain>
    </source>
</reference>
<dbReference type="Proteomes" id="UP000276443">
    <property type="component" value="Unassembled WGS sequence"/>
</dbReference>
<protein>
    <recommendedName>
        <fullName evidence="3">Coat F domain-containing protein</fullName>
    </recommendedName>
</protein>
<evidence type="ECO:0000313" key="2">
    <source>
        <dbReference type="Proteomes" id="UP000276443"/>
    </source>
</evidence>
<proteinExistence type="predicted"/>
<dbReference type="OrthoDB" id="2452736at2"/>
<keyword evidence="2" id="KW-1185">Reference proteome</keyword>
<evidence type="ECO:0000313" key="1">
    <source>
        <dbReference type="EMBL" id="RPF50381.1"/>
    </source>
</evidence>
<sequence length="172" mass="19858">MSRLPSVDLGLMAEHLTAHEGVLNKLHYYESLATLPKLKEILALQNSIMQSHVDVMLKFMDPQFNQPVTVPPISVYQDITLNNIQYSDDYTNKWITLEAHNTARSMANTNYVSALMMKDPDVKNAHIEMSLQQTNIQEQYANLISMMNWSFVPHSSLKNQLQTYQFYNDVFN</sequence>
<dbReference type="EMBL" id="RKRF01000013">
    <property type="protein sequence ID" value="RPF50381.1"/>
    <property type="molecule type" value="Genomic_DNA"/>
</dbReference>
<evidence type="ECO:0008006" key="3">
    <source>
        <dbReference type="Google" id="ProtNLM"/>
    </source>
</evidence>
<name>A0A3N5C2I5_9BACI</name>
<dbReference type="AlphaFoldDB" id="A0A3N5C2I5"/>
<dbReference type="RefSeq" id="WP_124223588.1">
    <property type="nucleotide sequence ID" value="NZ_RKRF01000013.1"/>
</dbReference>
<comment type="caution">
    <text evidence="1">The sequence shown here is derived from an EMBL/GenBank/DDBJ whole genome shotgun (WGS) entry which is preliminary data.</text>
</comment>
<gene>
    <name evidence="1" type="ORF">EDC24_2819</name>
</gene>